<reference evidence="1 2" key="1">
    <citation type="submission" date="2015-03" db="EMBL/GenBank/DDBJ databases">
        <authorList>
            <person name="Murphy D."/>
        </authorList>
    </citation>
    <scope>NUCLEOTIDE SEQUENCE [LARGE SCALE GENOMIC DNA]</scope>
    <source>
        <strain evidence="1 2">D16</strain>
    </source>
</reference>
<dbReference type="EMBL" id="CTEF01000001">
    <property type="protein sequence ID" value="CQD10645.1"/>
    <property type="molecule type" value="Genomic_DNA"/>
</dbReference>
<evidence type="ECO:0000313" key="1">
    <source>
        <dbReference type="EMBL" id="CQD10645.1"/>
    </source>
</evidence>
<accession>A0A0U1D959</accession>
<evidence type="ECO:0000313" key="2">
    <source>
        <dbReference type="Proteomes" id="UP000182227"/>
    </source>
</evidence>
<protein>
    <submittedName>
        <fullName evidence="1">Uncharacterized protein</fullName>
    </submittedName>
</protein>
<organism evidence="1 2">
    <name type="scientific">Mycolicibacterium conceptionense</name>
    <dbReference type="NCBI Taxonomy" id="451644"/>
    <lineage>
        <taxon>Bacteria</taxon>
        <taxon>Bacillati</taxon>
        <taxon>Actinomycetota</taxon>
        <taxon>Actinomycetes</taxon>
        <taxon>Mycobacteriales</taxon>
        <taxon>Mycobacteriaceae</taxon>
        <taxon>Mycolicibacterium</taxon>
    </lineage>
</organism>
<name>A0A0U1D959_9MYCO</name>
<proteinExistence type="predicted"/>
<dbReference type="Proteomes" id="UP000182227">
    <property type="component" value="Unassembled WGS sequence"/>
</dbReference>
<sequence>MAGEPEVKQTRVPGVDRLTRTALVYRSQAVPFDWVPSGTPREPLRAVGTEAGSLP</sequence>
<dbReference type="AlphaFoldDB" id="A0A0U1D959"/>
<gene>
    <name evidence="1" type="ORF">BN970_02113</name>
</gene>